<proteinExistence type="predicted"/>
<dbReference type="Proteomes" id="UP001055247">
    <property type="component" value="Unassembled WGS sequence"/>
</dbReference>
<evidence type="ECO:0000313" key="2">
    <source>
        <dbReference type="Proteomes" id="UP001055247"/>
    </source>
</evidence>
<keyword evidence="2" id="KW-1185">Reference proteome</keyword>
<dbReference type="RefSeq" id="WP_238231152.1">
    <property type="nucleotide sequence ID" value="NZ_BPQO01000022.1"/>
</dbReference>
<reference evidence="1" key="1">
    <citation type="journal article" date="2016" name="Front. Microbiol.">
        <title>Genome Sequence of the Piezophilic, Mesophilic Sulfate-Reducing Bacterium Desulfovibrio indicus J2T.</title>
        <authorList>
            <person name="Cao J."/>
            <person name="Maignien L."/>
            <person name="Shao Z."/>
            <person name="Alain K."/>
            <person name="Jebbar M."/>
        </authorList>
    </citation>
    <scope>NUCLEOTIDE SEQUENCE</scope>
    <source>
        <strain evidence="1">DSM 16372</strain>
    </source>
</reference>
<dbReference type="AlphaFoldDB" id="A0AAV4ZRR1"/>
<sequence length="282" mass="29893">MARGNAPSTTATLLSDAYDGSAYSAQLPASANDPYHPTLAYSESSLPAGYGLDASGRLTVEAGITLPVEGQEIVVTATNGLRRSASLTYLLTTPNAPLAIVKRGETRHYADGTYAQSCAAYTKPAGRYAYVGSTGDGTYRIDPDGPAGTVAPTDVTCTGMDTSTPATVVAALVTGSNEYSYGFHVKNWVLEDKQDLYLALADIHSSMRFSGRLQITNKQWGSLNALDGTGLVTMQQYEQRGFTFGLSKGRPSAFWTTTIYLDCFPCSAGPSLTIDSPNVTFQ</sequence>
<name>A0AAV4ZRR1_9HYPH</name>
<evidence type="ECO:0000313" key="1">
    <source>
        <dbReference type="EMBL" id="GJD90953.1"/>
    </source>
</evidence>
<gene>
    <name evidence="1" type="ORF">BHAOGJBA_4497</name>
</gene>
<comment type="caution">
    <text evidence="1">The sequence shown here is derived from an EMBL/GenBank/DDBJ whole genome shotgun (WGS) entry which is preliminary data.</text>
</comment>
<accession>A0AAV4ZRR1</accession>
<dbReference type="Gene3D" id="2.60.40.10">
    <property type="entry name" value="Immunoglobulins"/>
    <property type="match status" value="1"/>
</dbReference>
<dbReference type="EMBL" id="BPQO01000022">
    <property type="protein sequence ID" value="GJD90953.1"/>
    <property type="molecule type" value="Genomic_DNA"/>
</dbReference>
<reference evidence="1" key="2">
    <citation type="submission" date="2021-08" db="EMBL/GenBank/DDBJ databases">
        <authorList>
            <person name="Tani A."/>
            <person name="Ola A."/>
            <person name="Ogura Y."/>
            <person name="Katsura K."/>
            <person name="Hayashi T."/>
        </authorList>
    </citation>
    <scope>NUCLEOTIDE SEQUENCE</scope>
    <source>
        <strain evidence="1">DSM 16372</strain>
    </source>
</reference>
<dbReference type="InterPro" id="IPR013783">
    <property type="entry name" value="Ig-like_fold"/>
</dbReference>
<protein>
    <submittedName>
        <fullName evidence="1">Uncharacterized protein</fullName>
    </submittedName>
</protein>
<organism evidence="1 2">
    <name type="scientific">Methylobacterium hispanicum</name>
    <dbReference type="NCBI Taxonomy" id="270350"/>
    <lineage>
        <taxon>Bacteria</taxon>
        <taxon>Pseudomonadati</taxon>
        <taxon>Pseudomonadota</taxon>
        <taxon>Alphaproteobacteria</taxon>
        <taxon>Hyphomicrobiales</taxon>
        <taxon>Methylobacteriaceae</taxon>
        <taxon>Methylobacterium</taxon>
    </lineage>
</organism>